<dbReference type="Proteomes" id="UP000221165">
    <property type="component" value="Unassembled WGS sequence"/>
</dbReference>
<gene>
    <name evidence="1" type="ORF">CSUI_009159</name>
</gene>
<dbReference type="GeneID" id="94432488"/>
<name>A0A2C6KKT1_9APIC</name>
<evidence type="ECO:0000313" key="1">
    <source>
        <dbReference type="EMBL" id="PHJ17024.1"/>
    </source>
</evidence>
<evidence type="ECO:0000313" key="2">
    <source>
        <dbReference type="Proteomes" id="UP000221165"/>
    </source>
</evidence>
<keyword evidence="2" id="KW-1185">Reference proteome</keyword>
<dbReference type="EMBL" id="MIGC01005345">
    <property type="protein sequence ID" value="PHJ17024.1"/>
    <property type="molecule type" value="Genomic_DNA"/>
</dbReference>
<accession>A0A2C6KKT1</accession>
<protein>
    <submittedName>
        <fullName evidence="1">Uncharacterized protein</fullName>
    </submittedName>
</protein>
<proteinExistence type="predicted"/>
<feature type="non-terminal residue" evidence="1">
    <location>
        <position position="1"/>
    </location>
</feature>
<dbReference type="VEuPathDB" id="ToxoDB:CSUI_009159"/>
<reference evidence="1 2" key="1">
    <citation type="journal article" date="2017" name="Int. J. Parasitol.">
        <title>The genome of the protozoan parasite Cystoisospora suis and a reverse vaccinology approach to identify vaccine candidates.</title>
        <authorList>
            <person name="Palmieri N."/>
            <person name="Shrestha A."/>
            <person name="Ruttkowski B."/>
            <person name="Beck T."/>
            <person name="Vogl C."/>
            <person name="Tomley F."/>
            <person name="Blake D.P."/>
            <person name="Joachim A."/>
        </authorList>
    </citation>
    <scope>NUCLEOTIDE SEQUENCE [LARGE SCALE GENOMIC DNA]</scope>
    <source>
        <strain evidence="1 2">Wien I</strain>
    </source>
</reference>
<comment type="caution">
    <text evidence="1">The sequence shown here is derived from an EMBL/GenBank/DDBJ whole genome shotgun (WGS) entry which is preliminary data.</text>
</comment>
<sequence length="62" mass="7607">RTLLLYVMKRRFSFNIWPHIHPPALRRIHISMYIYMFVYEAVRISIRKGREEKKSKGEEKGE</sequence>
<dbReference type="AlphaFoldDB" id="A0A2C6KKT1"/>
<organism evidence="1 2">
    <name type="scientific">Cystoisospora suis</name>
    <dbReference type="NCBI Taxonomy" id="483139"/>
    <lineage>
        <taxon>Eukaryota</taxon>
        <taxon>Sar</taxon>
        <taxon>Alveolata</taxon>
        <taxon>Apicomplexa</taxon>
        <taxon>Conoidasida</taxon>
        <taxon>Coccidia</taxon>
        <taxon>Eucoccidiorida</taxon>
        <taxon>Eimeriorina</taxon>
        <taxon>Sarcocystidae</taxon>
        <taxon>Cystoisospora</taxon>
    </lineage>
</organism>
<dbReference type="RefSeq" id="XP_067918749.1">
    <property type="nucleotide sequence ID" value="XM_068069277.1"/>
</dbReference>